<protein>
    <recommendedName>
        <fullName evidence="2 4">acylphosphatase</fullName>
        <ecNumber evidence="2 4">3.6.1.7</ecNumber>
    </recommendedName>
</protein>
<dbReference type="SUPFAM" id="SSF54975">
    <property type="entry name" value="Acylphosphatase/BLUF domain-like"/>
    <property type="match status" value="1"/>
</dbReference>
<dbReference type="PANTHER" id="PTHR47268">
    <property type="entry name" value="ACYLPHOSPHATASE"/>
    <property type="match status" value="1"/>
</dbReference>
<gene>
    <name evidence="7" type="ORF">E6K74_08670</name>
    <name evidence="8" type="ORF">E6K77_00560</name>
</gene>
<sequence length="95" mass="10437">MKQSSRERLVADVHGRVQGVGFRVYVHDVAQALGISGSVKNCRDGSVRVEAEGPRDLLDRLLLALRAGPPAARVERVTEAWSEARGVERFTILPM</sequence>
<evidence type="ECO:0000313" key="9">
    <source>
        <dbReference type="Proteomes" id="UP000317366"/>
    </source>
</evidence>
<keyword evidence="4" id="KW-0378">Hydrolase</keyword>
<dbReference type="Gene3D" id="3.30.70.100">
    <property type="match status" value="1"/>
</dbReference>
<comment type="caution">
    <text evidence="8">The sequence shown here is derived from an EMBL/GenBank/DDBJ whole genome shotgun (WGS) entry which is preliminary data.</text>
</comment>
<evidence type="ECO:0000313" key="7">
    <source>
        <dbReference type="EMBL" id="TMQ53697.1"/>
    </source>
</evidence>
<evidence type="ECO:0000313" key="8">
    <source>
        <dbReference type="EMBL" id="TMQ66999.1"/>
    </source>
</evidence>
<comment type="catalytic activity">
    <reaction evidence="3 4">
        <text>an acyl phosphate + H2O = a carboxylate + phosphate + H(+)</text>
        <dbReference type="Rhea" id="RHEA:14965"/>
        <dbReference type="ChEBI" id="CHEBI:15377"/>
        <dbReference type="ChEBI" id="CHEBI:15378"/>
        <dbReference type="ChEBI" id="CHEBI:29067"/>
        <dbReference type="ChEBI" id="CHEBI:43474"/>
        <dbReference type="ChEBI" id="CHEBI:59918"/>
        <dbReference type="EC" id="3.6.1.7"/>
    </reaction>
</comment>
<dbReference type="PROSITE" id="PS00150">
    <property type="entry name" value="ACYLPHOSPHATASE_1"/>
    <property type="match status" value="1"/>
</dbReference>
<proteinExistence type="inferred from homology"/>
<evidence type="ECO:0000256" key="2">
    <source>
        <dbReference type="ARBA" id="ARBA00012150"/>
    </source>
</evidence>
<comment type="similarity">
    <text evidence="1 5">Belongs to the acylphosphatase family.</text>
</comment>
<evidence type="ECO:0000256" key="4">
    <source>
        <dbReference type="PROSITE-ProRule" id="PRU00520"/>
    </source>
</evidence>
<evidence type="ECO:0000259" key="6">
    <source>
        <dbReference type="PROSITE" id="PS51160"/>
    </source>
</evidence>
<dbReference type="AlphaFoldDB" id="A0A538TTP8"/>
<evidence type="ECO:0000313" key="10">
    <source>
        <dbReference type="Proteomes" id="UP000319829"/>
    </source>
</evidence>
<dbReference type="Proteomes" id="UP000317366">
    <property type="component" value="Unassembled WGS sequence"/>
</dbReference>
<dbReference type="InterPro" id="IPR017968">
    <property type="entry name" value="Acylphosphatase_CS"/>
</dbReference>
<reference evidence="9 10" key="1">
    <citation type="journal article" date="2019" name="Nat. Microbiol.">
        <title>Mediterranean grassland soil C-N compound turnover is dependent on rainfall and depth, and is mediated by genomically divergent microorganisms.</title>
        <authorList>
            <person name="Diamond S."/>
            <person name="Andeer P.F."/>
            <person name="Li Z."/>
            <person name="Crits-Christoph A."/>
            <person name="Burstein D."/>
            <person name="Anantharaman K."/>
            <person name="Lane K.R."/>
            <person name="Thomas B.C."/>
            <person name="Pan C."/>
            <person name="Northen T.R."/>
            <person name="Banfield J.F."/>
        </authorList>
    </citation>
    <scope>NUCLEOTIDE SEQUENCE [LARGE SCALE GENOMIC DNA]</scope>
    <source>
        <strain evidence="7">WS_4</strain>
        <strain evidence="8">WS_7</strain>
    </source>
</reference>
<accession>A0A538TTP8</accession>
<dbReference type="GO" id="GO:0003998">
    <property type="term" value="F:acylphosphatase activity"/>
    <property type="evidence" value="ECO:0007669"/>
    <property type="project" value="UniProtKB-EC"/>
</dbReference>
<evidence type="ECO:0000256" key="5">
    <source>
        <dbReference type="RuleBase" id="RU004168"/>
    </source>
</evidence>
<dbReference type="PANTHER" id="PTHR47268:SF4">
    <property type="entry name" value="ACYLPHOSPHATASE"/>
    <property type="match status" value="1"/>
</dbReference>
<dbReference type="PRINTS" id="PR00112">
    <property type="entry name" value="ACYLPHPHTASE"/>
</dbReference>
<feature type="domain" description="Acylphosphatase-like" evidence="6">
    <location>
        <begin position="8"/>
        <end position="94"/>
    </location>
</feature>
<dbReference type="InterPro" id="IPR020456">
    <property type="entry name" value="Acylphosphatase"/>
</dbReference>
<feature type="active site" evidence="4">
    <location>
        <position position="23"/>
    </location>
</feature>
<dbReference type="EC" id="3.6.1.7" evidence="2 4"/>
<dbReference type="EMBL" id="VBOU01000082">
    <property type="protein sequence ID" value="TMQ53697.1"/>
    <property type="molecule type" value="Genomic_DNA"/>
</dbReference>
<evidence type="ECO:0000256" key="1">
    <source>
        <dbReference type="ARBA" id="ARBA00005614"/>
    </source>
</evidence>
<dbReference type="InterPro" id="IPR001792">
    <property type="entry name" value="Acylphosphatase-like_dom"/>
</dbReference>
<evidence type="ECO:0000256" key="3">
    <source>
        <dbReference type="ARBA" id="ARBA00047645"/>
    </source>
</evidence>
<dbReference type="Proteomes" id="UP000319829">
    <property type="component" value="Unassembled WGS sequence"/>
</dbReference>
<dbReference type="InterPro" id="IPR036046">
    <property type="entry name" value="Acylphosphatase-like_dom_sf"/>
</dbReference>
<feature type="active site" evidence="4">
    <location>
        <position position="41"/>
    </location>
</feature>
<dbReference type="PROSITE" id="PS51160">
    <property type="entry name" value="ACYLPHOSPHATASE_3"/>
    <property type="match status" value="1"/>
</dbReference>
<dbReference type="Pfam" id="PF00708">
    <property type="entry name" value="Acylphosphatase"/>
    <property type="match status" value="1"/>
</dbReference>
<name>A0A538TTP8_UNCEI</name>
<organism evidence="8 9">
    <name type="scientific">Eiseniibacteriota bacterium</name>
    <dbReference type="NCBI Taxonomy" id="2212470"/>
    <lineage>
        <taxon>Bacteria</taxon>
        <taxon>Candidatus Eiseniibacteriota</taxon>
    </lineage>
</organism>
<dbReference type="EMBL" id="VBOX01000003">
    <property type="protein sequence ID" value="TMQ66999.1"/>
    <property type="molecule type" value="Genomic_DNA"/>
</dbReference>